<dbReference type="SUPFAM" id="SSF56672">
    <property type="entry name" value="DNA/RNA polymerases"/>
    <property type="match status" value="1"/>
</dbReference>
<reference evidence="11" key="1">
    <citation type="submission" date="2024-02" db="UniProtKB">
        <authorList>
            <consortium name="WormBaseParasite"/>
        </authorList>
    </citation>
    <scope>IDENTIFICATION</scope>
</reference>
<keyword evidence="6" id="KW-0378">Hydrolase</keyword>
<evidence type="ECO:0000256" key="2">
    <source>
        <dbReference type="ARBA" id="ARBA00022679"/>
    </source>
</evidence>
<dbReference type="AlphaFoldDB" id="A0AAF5D2H9"/>
<dbReference type="PANTHER" id="PTHR37984">
    <property type="entry name" value="PROTEIN CBG26694"/>
    <property type="match status" value="1"/>
</dbReference>
<dbReference type="PROSITE" id="PS50994">
    <property type="entry name" value="INTEGRASE"/>
    <property type="match status" value="1"/>
</dbReference>
<dbReference type="EC" id="2.7.7.49" evidence="1"/>
<evidence type="ECO:0000256" key="6">
    <source>
        <dbReference type="ARBA" id="ARBA00022801"/>
    </source>
</evidence>
<dbReference type="Pfam" id="PF13975">
    <property type="entry name" value="gag-asp_proteas"/>
    <property type="match status" value="1"/>
</dbReference>
<sequence length="1084" mass="125191">MSTEFDELYASQVTTVIKEEYPDIDPELIPFIVKEARKRELDPLTKSQAIYNLNKEPSLNITLPVQEKKKMSSNFIKEIVTFTSNMKNADTWIRQFERAAKLDHISEEDRMDILLLKLDLTINEEIEKKNLKSYVEIINHLKAKYNNHMNVEYALRKLTTFTLRMDSVENLEASLSEVEKLIHEAHPDLDDKAKERETHAKIIQMIYRNQVLANAAGYSLGNRTVKELITEICTAYALNEMREKSNRSKNSQSKSKNVDICGFCHKANHHEKSSRVRCNVVSKSLNHDSLEVKHKQKSYKKRKPLKSSRSLGFNFIISIFIDNNTGLYAMLDTGAERSLIPYEVVEDLRINIEPVSITISCANKTKFKCLGEATIRIKIGPLFHNMTFLTVKKDDLVNDNYSCILGSDFLLQTKAILDFELKELTLKGCRIKINDNSNLYISTIMIEDDGPYNYEEDKLGKCIHESPVLHFKDDVPKFERYDIPISRQQAVHETIKSWLKNDVIHEVKFAKSILNLTTTPKPDGSIRTCVDSRPINPLLENFDYRVPNFKQVIHKLANSEWFSTIDIKQFFLQIPLPVQSQDLIGFRDPLDGSLYAFKRMPFGIKSATSICQRILDIILKGENNCIIYVDDILVHSPGTKEEHLKLVERIKQKLMKAGLVINEKKSTPAPRETRYLGHPLKQLLQSKQPKHDSMARYILAINEYHPEIRYIEGKKNSVADALSRANICTLNIEGEEMESNVDNDEKQELFRTFHDELGHACPSRTLDLIRRRKRWKTLVKDLKLYIENCIQCKLHNSTKSKLLPFQTKNSRYPFETLGIDICGPFEKTKNNNIFILGTIDHLTRYVSFIPIVNQKSDTIINKLEENILLKFGNPTNIKTDNAQGFSSVKFRNWCKGNNINLIHSLPYIHESNSHIERAFKTMQLTLKKVIQQSDNWDNLLNKISFMINNTINTTTGYCPNELILGFRPLTRYDMNLSDEERINLSLNDLLPHVKHELAREVANATRQLLNCKANETRNDHPETFEINETVLVKNLTKKSKLDKEYLLGTIEKIVKDGKLYQVKIKGCDERGRKRQVPSTNLKKL</sequence>
<dbReference type="WBParaSite" id="TCONS_00004720.p1">
    <property type="protein sequence ID" value="TCONS_00004720.p1"/>
    <property type="gene ID" value="XLOC_002618"/>
</dbReference>
<dbReference type="PROSITE" id="PS50878">
    <property type="entry name" value="RT_POL"/>
    <property type="match status" value="1"/>
</dbReference>
<dbReference type="InterPro" id="IPR043502">
    <property type="entry name" value="DNA/RNA_pol_sf"/>
</dbReference>
<dbReference type="InterPro" id="IPR012337">
    <property type="entry name" value="RNaseH-like_sf"/>
</dbReference>
<dbReference type="InterPro" id="IPR050951">
    <property type="entry name" value="Retrovirus_Pol_polyprotein"/>
</dbReference>
<accession>A0AAF5D2H9</accession>
<keyword evidence="10" id="KW-1185">Reference proteome</keyword>
<dbReference type="PROSITE" id="PS00141">
    <property type="entry name" value="ASP_PROTEASE"/>
    <property type="match status" value="1"/>
</dbReference>
<dbReference type="GO" id="GO:0003964">
    <property type="term" value="F:RNA-directed DNA polymerase activity"/>
    <property type="evidence" value="ECO:0007669"/>
    <property type="project" value="UniProtKB-KW"/>
</dbReference>
<evidence type="ECO:0000256" key="4">
    <source>
        <dbReference type="ARBA" id="ARBA00022722"/>
    </source>
</evidence>
<dbReference type="CDD" id="cd00303">
    <property type="entry name" value="retropepsin_like"/>
    <property type="match status" value="1"/>
</dbReference>
<dbReference type="InterPro" id="IPR043128">
    <property type="entry name" value="Rev_trsase/Diguanyl_cyclase"/>
</dbReference>
<keyword evidence="5" id="KW-0255">Endonuclease</keyword>
<evidence type="ECO:0000259" key="8">
    <source>
        <dbReference type="PROSITE" id="PS50878"/>
    </source>
</evidence>
<dbReference type="PANTHER" id="PTHR37984:SF15">
    <property type="entry name" value="INTEGRASE CATALYTIC DOMAIN-CONTAINING PROTEIN"/>
    <property type="match status" value="1"/>
</dbReference>
<evidence type="ECO:0000256" key="5">
    <source>
        <dbReference type="ARBA" id="ARBA00022759"/>
    </source>
</evidence>
<dbReference type="InterPro" id="IPR001969">
    <property type="entry name" value="Aspartic_peptidase_AS"/>
</dbReference>
<dbReference type="GO" id="GO:0004519">
    <property type="term" value="F:endonuclease activity"/>
    <property type="evidence" value="ECO:0007669"/>
    <property type="project" value="UniProtKB-KW"/>
</dbReference>
<dbReference type="GO" id="GO:0004190">
    <property type="term" value="F:aspartic-type endopeptidase activity"/>
    <property type="evidence" value="ECO:0007669"/>
    <property type="project" value="InterPro"/>
</dbReference>
<evidence type="ECO:0000313" key="10">
    <source>
        <dbReference type="Proteomes" id="UP000035681"/>
    </source>
</evidence>
<dbReference type="Gene3D" id="3.30.70.270">
    <property type="match status" value="1"/>
</dbReference>
<dbReference type="Gene3D" id="3.10.10.10">
    <property type="entry name" value="HIV Type 1 Reverse Transcriptase, subunit A, domain 1"/>
    <property type="match status" value="1"/>
</dbReference>
<dbReference type="InterPro" id="IPR041588">
    <property type="entry name" value="Integrase_H2C2"/>
</dbReference>
<dbReference type="Proteomes" id="UP000035681">
    <property type="component" value="Unplaced"/>
</dbReference>
<keyword evidence="2" id="KW-0808">Transferase</keyword>
<dbReference type="Pfam" id="PF17921">
    <property type="entry name" value="Integrase_H2C2"/>
    <property type="match status" value="1"/>
</dbReference>
<evidence type="ECO:0000256" key="7">
    <source>
        <dbReference type="ARBA" id="ARBA00022918"/>
    </source>
</evidence>
<dbReference type="SUPFAM" id="SSF53098">
    <property type="entry name" value="Ribonuclease H-like"/>
    <property type="match status" value="1"/>
</dbReference>
<evidence type="ECO:0000259" key="9">
    <source>
        <dbReference type="PROSITE" id="PS50994"/>
    </source>
</evidence>
<dbReference type="CDD" id="cd01647">
    <property type="entry name" value="RT_LTR"/>
    <property type="match status" value="1"/>
</dbReference>
<keyword evidence="3" id="KW-0548">Nucleotidyltransferase</keyword>
<dbReference type="InterPro" id="IPR001584">
    <property type="entry name" value="Integrase_cat-core"/>
</dbReference>
<protein>
    <recommendedName>
        <fullName evidence="1">RNA-directed DNA polymerase</fullName>
        <ecNumber evidence="1">2.7.7.49</ecNumber>
    </recommendedName>
</protein>
<dbReference type="GO" id="GO:0003676">
    <property type="term" value="F:nucleic acid binding"/>
    <property type="evidence" value="ECO:0007669"/>
    <property type="project" value="InterPro"/>
</dbReference>
<proteinExistence type="predicted"/>
<evidence type="ECO:0000256" key="1">
    <source>
        <dbReference type="ARBA" id="ARBA00012493"/>
    </source>
</evidence>
<dbReference type="GO" id="GO:0015074">
    <property type="term" value="P:DNA integration"/>
    <property type="evidence" value="ECO:0007669"/>
    <property type="project" value="InterPro"/>
</dbReference>
<evidence type="ECO:0000256" key="3">
    <source>
        <dbReference type="ARBA" id="ARBA00022695"/>
    </source>
</evidence>
<dbReference type="InterPro" id="IPR021109">
    <property type="entry name" value="Peptidase_aspartic_dom_sf"/>
</dbReference>
<dbReference type="GO" id="GO:0006508">
    <property type="term" value="P:proteolysis"/>
    <property type="evidence" value="ECO:0007669"/>
    <property type="project" value="InterPro"/>
</dbReference>
<dbReference type="InterPro" id="IPR000477">
    <property type="entry name" value="RT_dom"/>
</dbReference>
<dbReference type="SUPFAM" id="SSF50630">
    <property type="entry name" value="Acid proteases"/>
    <property type="match status" value="1"/>
</dbReference>
<dbReference type="Gene3D" id="3.30.420.10">
    <property type="entry name" value="Ribonuclease H-like superfamily/Ribonuclease H"/>
    <property type="match status" value="1"/>
</dbReference>
<dbReference type="GO" id="GO:0042575">
    <property type="term" value="C:DNA polymerase complex"/>
    <property type="evidence" value="ECO:0007669"/>
    <property type="project" value="UniProtKB-ARBA"/>
</dbReference>
<keyword evidence="7" id="KW-0695">RNA-directed DNA polymerase</keyword>
<dbReference type="Gene3D" id="2.40.70.10">
    <property type="entry name" value="Acid Proteases"/>
    <property type="match status" value="1"/>
</dbReference>
<dbReference type="Gene3D" id="1.10.340.70">
    <property type="match status" value="1"/>
</dbReference>
<keyword evidence="4" id="KW-0540">Nuclease</keyword>
<organism evidence="10 11">
    <name type="scientific">Strongyloides stercoralis</name>
    <name type="common">Threadworm</name>
    <dbReference type="NCBI Taxonomy" id="6248"/>
    <lineage>
        <taxon>Eukaryota</taxon>
        <taxon>Metazoa</taxon>
        <taxon>Ecdysozoa</taxon>
        <taxon>Nematoda</taxon>
        <taxon>Chromadorea</taxon>
        <taxon>Rhabditida</taxon>
        <taxon>Tylenchina</taxon>
        <taxon>Panagrolaimomorpha</taxon>
        <taxon>Strongyloidoidea</taxon>
        <taxon>Strongyloididae</taxon>
        <taxon>Strongyloides</taxon>
    </lineage>
</organism>
<feature type="domain" description="Reverse transcriptase" evidence="8">
    <location>
        <begin position="500"/>
        <end position="680"/>
    </location>
</feature>
<evidence type="ECO:0000313" key="11">
    <source>
        <dbReference type="WBParaSite" id="TCONS_00004720.p1"/>
    </source>
</evidence>
<dbReference type="Pfam" id="PF00078">
    <property type="entry name" value="RVT_1"/>
    <property type="match status" value="1"/>
</dbReference>
<feature type="domain" description="Integrase catalytic" evidence="9">
    <location>
        <begin position="809"/>
        <end position="967"/>
    </location>
</feature>
<dbReference type="InterPro" id="IPR036397">
    <property type="entry name" value="RNaseH_sf"/>
</dbReference>
<name>A0AAF5D2H9_STRER</name>